<accession>A0A9N9BY36</accession>
<proteinExistence type="predicted"/>
<evidence type="ECO:0000313" key="1">
    <source>
        <dbReference type="EMBL" id="CAG8580054.1"/>
    </source>
</evidence>
<name>A0A9N9BY36_9GLOM</name>
<keyword evidence="2" id="KW-1185">Reference proteome</keyword>
<dbReference type="AlphaFoldDB" id="A0A9N9BY36"/>
<dbReference type="Proteomes" id="UP000789570">
    <property type="component" value="Unassembled WGS sequence"/>
</dbReference>
<organism evidence="1 2">
    <name type="scientific">Funneliformis caledonium</name>
    <dbReference type="NCBI Taxonomy" id="1117310"/>
    <lineage>
        <taxon>Eukaryota</taxon>
        <taxon>Fungi</taxon>
        <taxon>Fungi incertae sedis</taxon>
        <taxon>Mucoromycota</taxon>
        <taxon>Glomeromycotina</taxon>
        <taxon>Glomeromycetes</taxon>
        <taxon>Glomerales</taxon>
        <taxon>Glomeraceae</taxon>
        <taxon>Funneliformis</taxon>
    </lineage>
</organism>
<reference evidence="1" key="1">
    <citation type="submission" date="2021-06" db="EMBL/GenBank/DDBJ databases">
        <authorList>
            <person name="Kallberg Y."/>
            <person name="Tangrot J."/>
            <person name="Rosling A."/>
        </authorList>
    </citation>
    <scope>NUCLEOTIDE SEQUENCE</scope>
    <source>
        <strain evidence="1">UK204</strain>
    </source>
</reference>
<gene>
    <name evidence="1" type="ORF">FCALED_LOCUS7548</name>
</gene>
<comment type="caution">
    <text evidence="1">The sequence shown here is derived from an EMBL/GenBank/DDBJ whole genome shotgun (WGS) entry which is preliminary data.</text>
</comment>
<dbReference type="EMBL" id="CAJVPQ010002022">
    <property type="protein sequence ID" value="CAG8580054.1"/>
    <property type="molecule type" value="Genomic_DNA"/>
</dbReference>
<sequence>MTSFIVLKGLQRFESTSYRINKVLSFCCPTNFYFNTKERTQLLVE</sequence>
<evidence type="ECO:0000313" key="2">
    <source>
        <dbReference type="Proteomes" id="UP000789570"/>
    </source>
</evidence>
<protein>
    <submittedName>
        <fullName evidence="1">10217_t:CDS:1</fullName>
    </submittedName>
</protein>